<evidence type="ECO:0000313" key="3">
    <source>
        <dbReference type="Proteomes" id="UP000595460"/>
    </source>
</evidence>
<reference evidence="2 3" key="1">
    <citation type="submission" date="2021-01" db="EMBL/GenBank/DDBJ databases">
        <title>Genome seq and assembly of Devosia sp. G19.</title>
        <authorList>
            <person name="Chhetri G."/>
        </authorList>
    </citation>
    <scope>NUCLEOTIDE SEQUENCE [LARGE SCALE GENOMIC DNA]</scope>
    <source>
        <strain evidence="2 3">G19</strain>
    </source>
</reference>
<name>A0ABX7BTQ2_9HYPH</name>
<dbReference type="CDD" id="cd07262">
    <property type="entry name" value="VOC_like"/>
    <property type="match status" value="1"/>
</dbReference>
<dbReference type="Pfam" id="PF00903">
    <property type="entry name" value="Glyoxalase"/>
    <property type="match status" value="1"/>
</dbReference>
<dbReference type="EMBL" id="CP068047">
    <property type="protein sequence ID" value="QQR35310.1"/>
    <property type="molecule type" value="Genomic_DNA"/>
</dbReference>
<dbReference type="InterPro" id="IPR029068">
    <property type="entry name" value="Glyas_Bleomycin-R_OHBP_Dase"/>
</dbReference>
<dbReference type="PANTHER" id="PTHR35006:SF2">
    <property type="entry name" value="GLYOXALASE FAMILY PROTEIN (AFU_ORTHOLOGUE AFUA_5G14830)"/>
    <property type="match status" value="1"/>
</dbReference>
<dbReference type="InterPro" id="IPR004360">
    <property type="entry name" value="Glyas_Fos-R_dOase_dom"/>
</dbReference>
<dbReference type="PANTHER" id="PTHR35006">
    <property type="entry name" value="GLYOXALASE FAMILY PROTEIN (AFU_ORTHOLOGUE AFUA_5G14830)"/>
    <property type="match status" value="1"/>
</dbReference>
<dbReference type="InterPro" id="IPR037523">
    <property type="entry name" value="VOC_core"/>
</dbReference>
<proteinExistence type="predicted"/>
<protein>
    <submittedName>
        <fullName evidence="2">VOC family protein</fullName>
    </submittedName>
</protein>
<organism evidence="2 3">
    <name type="scientific">Devosia oryziradicis</name>
    <dbReference type="NCBI Taxonomy" id="2801335"/>
    <lineage>
        <taxon>Bacteria</taxon>
        <taxon>Pseudomonadati</taxon>
        <taxon>Pseudomonadota</taxon>
        <taxon>Alphaproteobacteria</taxon>
        <taxon>Hyphomicrobiales</taxon>
        <taxon>Devosiaceae</taxon>
        <taxon>Devosia</taxon>
    </lineage>
</organism>
<evidence type="ECO:0000313" key="2">
    <source>
        <dbReference type="EMBL" id="QQR35310.1"/>
    </source>
</evidence>
<keyword evidence="3" id="KW-1185">Reference proteome</keyword>
<accession>A0ABX7BTQ2</accession>
<dbReference type="Proteomes" id="UP000595460">
    <property type="component" value="Chromosome"/>
</dbReference>
<dbReference type="PROSITE" id="PS51819">
    <property type="entry name" value="VOC"/>
    <property type="match status" value="1"/>
</dbReference>
<dbReference type="SUPFAM" id="SSF54593">
    <property type="entry name" value="Glyoxalase/Bleomycin resistance protein/Dihydroxybiphenyl dioxygenase"/>
    <property type="match status" value="1"/>
</dbReference>
<dbReference type="RefSeq" id="WP_201654693.1">
    <property type="nucleotide sequence ID" value="NZ_CP068047.1"/>
</dbReference>
<sequence>MLDHIGLRTTQFDRLLTFYQAALAPLGYTVMMQYPGVAGMGRETPDLWLSADDKGNSNIHLAFTATERAVVDAFHAAALSNGGRDNGAPGLRDYTPTYYAAFVFDPDGNNIEVVCHAGA</sequence>
<gene>
    <name evidence="2" type="ORF">JI749_13215</name>
</gene>
<feature type="domain" description="VOC" evidence="1">
    <location>
        <begin position="1"/>
        <end position="116"/>
    </location>
</feature>
<evidence type="ECO:0000259" key="1">
    <source>
        <dbReference type="PROSITE" id="PS51819"/>
    </source>
</evidence>
<dbReference type="Gene3D" id="3.10.180.10">
    <property type="entry name" value="2,3-Dihydroxybiphenyl 1,2-Dioxygenase, domain 1"/>
    <property type="match status" value="1"/>
</dbReference>